<accession>A0A6P4D7Z0</accession>
<dbReference type="RefSeq" id="XP_015963768.1">
    <property type="nucleotide sequence ID" value="XM_016108282.3"/>
</dbReference>
<dbReference type="KEGG" id="adu:107487613"/>
<feature type="compositionally biased region" description="Low complexity" evidence="1">
    <location>
        <begin position="221"/>
        <end position="232"/>
    </location>
</feature>
<evidence type="ECO:0000313" key="3">
    <source>
        <dbReference type="RefSeq" id="XP_015963767.1"/>
    </source>
</evidence>
<feature type="region of interest" description="Disordered" evidence="1">
    <location>
        <begin position="1"/>
        <end position="65"/>
    </location>
</feature>
<sequence length="273" mass="30489">MASRTAPLFQDHDQHVNGHVSDLDSIDGLPMHNCAPIKTKVPEPLPDPLDQSDSSEYSHSETPKSWGRFSFSPSYTAMFTSDCNCGEPPDFSISLDRHDLLLKYGFDYPSEYSETPKSSKVDPDCSSLLSSLYSDSSDYSDTPKSGNWSPPTDLKNDKAFWDSLKLEKPSFWIDPYGLPNTQHLETLEAWRCSQPIKRKQEANLFSDLPSLFALSDSQEHPGSPKSSSYSPPTIMSEIEPHCIDEEVPNLLPGLFAELDTSEHSKIIKLLPSN</sequence>
<evidence type="ECO:0000256" key="1">
    <source>
        <dbReference type="SAM" id="MobiDB-lite"/>
    </source>
</evidence>
<gene>
    <name evidence="3 4" type="primary">LOC107487613</name>
</gene>
<evidence type="ECO:0000313" key="4">
    <source>
        <dbReference type="RefSeq" id="XP_015963768.1"/>
    </source>
</evidence>
<reference evidence="3 4" key="2">
    <citation type="submission" date="2025-04" db="UniProtKB">
        <authorList>
            <consortium name="RefSeq"/>
        </authorList>
    </citation>
    <scope>IDENTIFICATION</scope>
    <source>
        <tissue evidence="3 4">Whole plant</tissue>
    </source>
</reference>
<name>A0A6P4D7Z0_ARADU</name>
<proteinExistence type="predicted"/>
<evidence type="ECO:0000313" key="2">
    <source>
        <dbReference type="Proteomes" id="UP000515211"/>
    </source>
</evidence>
<protein>
    <submittedName>
        <fullName evidence="3 4">Uncharacterized protein LOC107487613 isoform X1</fullName>
    </submittedName>
</protein>
<feature type="region of interest" description="Disordered" evidence="1">
    <location>
        <begin position="215"/>
        <end position="235"/>
    </location>
</feature>
<dbReference type="GeneID" id="107487613"/>
<keyword evidence="2" id="KW-1185">Reference proteome</keyword>
<dbReference type="RefSeq" id="XP_015963767.1">
    <property type="nucleotide sequence ID" value="XM_016108281.3"/>
</dbReference>
<dbReference type="Proteomes" id="UP000515211">
    <property type="component" value="Chromosome 5"/>
</dbReference>
<dbReference type="AlphaFoldDB" id="A0A6P4D7Z0"/>
<organism evidence="2 4">
    <name type="scientific">Arachis duranensis</name>
    <name type="common">Wild peanut</name>
    <dbReference type="NCBI Taxonomy" id="130453"/>
    <lineage>
        <taxon>Eukaryota</taxon>
        <taxon>Viridiplantae</taxon>
        <taxon>Streptophyta</taxon>
        <taxon>Embryophyta</taxon>
        <taxon>Tracheophyta</taxon>
        <taxon>Spermatophyta</taxon>
        <taxon>Magnoliopsida</taxon>
        <taxon>eudicotyledons</taxon>
        <taxon>Gunneridae</taxon>
        <taxon>Pentapetalae</taxon>
        <taxon>rosids</taxon>
        <taxon>fabids</taxon>
        <taxon>Fabales</taxon>
        <taxon>Fabaceae</taxon>
        <taxon>Papilionoideae</taxon>
        <taxon>50 kb inversion clade</taxon>
        <taxon>dalbergioids sensu lato</taxon>
        <taxon>Dalbergieae</taxon>
        <taxon>Pterocarpus clade</taxon>
        <taxon>Arachis</taxon>
    </lineage>
</organism>
<reference evidence="2" key="1">
    <citation type="journal article" date="2016" name="Nat. Genet.">
        <title>The genome sequences of Arachis duranensis and Arachis ipaensis, the diploid ancestors of cultivated peanut.</title>
        <authorList>
            <person name="Bertioli D.J."/>
            <person name="Cannon S.B."/>
            <person name="Froenicke L."/>
            <person name="Huang G."/>
            <person name="Farmer A.D."/>
            <person name="Cannon E.K."/>
            <person name="Liu X."/>
            <person name="Gao D."/>
            <person name="Clevenger J."/>
            <person name="Dash S."/>
            <person name="Ren L."/>
            <person name="Moretzsohn M.C."/>
            <person name="Shirasawa K."/>
            <person name="Huang W."/>
            <person name="Vidigal B."/>
            <person name="Abernathy B."/>
            <person name="Chu Y."/>
            <person name="Niederhuth C.E."/>
            <person name="Umale P."/>
            <person name="Araujo A.C."/>
            <person name="Kozik A."/>
            <person name="Kim K.D."/>
            <person name="Burow M.D."/>
            <person name="Varshney R.K."/>
            <person name="Wang X."/>
            <person name="Zhang X."/>
            <person name="Barkley N."/>
            <person name="Guimaraes P.M."/>
            <person name="Isobe S."/>
            <person name="Guo B."/>
            <person name="Liao B."/>
            <person name="Stalker H.T."/>
            <person name="Schmitz R.J."/>
            <person name="Scheffler B.E."/>
            <person name="Leal-Bertioli S.C."/>
            <person name="Xun X."/>
            <person name="Jackson S.A."/>
            <person name="Michelmore R."/>
            <person name="Ozias-Akins P."/>
        </authorList>
    </citation>
    <scope>NUCLEOTIDE SEQUENCE [LARGE SCALE GENOMIC DNA]</scope>
    <source>
        <strain evidence="2">cv. V14167</strain>
    </source>
</reference>